<dbReference type="RefSeq" id="WP_312642069.1">
    <property type="nucleotide sequence ID" value="NZ_CP116967.1"/>
</dbReference>
<protein>
    <submittedName>
        <fullName evidence="1">Uncharacterized protein</fullName>
    </submittedName>
</protein>
<evidence type="ECO:0000313" key="2">
    <source>
        <dbReference type="Proteomes" id="UP001302719"/>
    </source>
</evidence>
<proteinExistence type="predicted"/>
<dbReference type="AlphaFoldDB" id="A0AA96GA34"/>
<organism evidence="1 2">
    <name type="scientific">Candidatus Nitrospira allomarina</name>
    <dbReference type="NCBI Taxonomy" id="3020900"/>
    <lineage>
        <taxon>Bacteria</taxon>
        <taxon>Pseudomonadati</taxon>
        <taxon>Nitrospirota</taxon>
        <taxon>Nitrospiria</taxon>
        <taxon>Nitrospirales</taxon>
        <taxon>Nitrospiraceae</taxon>
        <taxon>Nitrospira</taxon>
    </lineage>
</organism>
<reference evidence="1 2" key="1">
    <citation type="submission" date="2023-01" db="EMBL/GenBank/DDBJ databases">
        <title>Cultivation and genomic characterization of new, ubiquitous marine nitrite-oxidizing bacteria from the Nitrospirales.</title>
        <authorList>
            <person name="Mueller A.J."/>
            <person name="Daebeler A."/>
            <person name="Herbold C.W."/>
            <person name="Kirkegaard R.H."/>
            <person name="Daims H."/>
        </authorList>
    </citation>
    <scope>NUCLEOTIDE SEQUENCE [LARGE SCALE GENOMIC DNA]</scope>
    <source>
        <strain evidence="1 2">VA</strain>
    </source>
</reference>
<name>A0AA96GA34_9BACT</name>
<dbReference type="EMBL" id="CP116967">
    <property type="protein sequence ID" value="WNM57512.1"/>
    <property type="molecule type" value="Genomic_DNA"/>
</dbReference>
<keyword evidence="2" id="KW-1185">Reference proteome</keyword>
<gene>
    <name evidence="1" type="ORF">PP769_16305</name>
</gene>
<sequence length="161" mass="17818">MMNSAARTNISNPILLLSILLLLSWSSLGISSKAEAMLVASNVVGGKEFGPMPDLTEKSTARLPDSHKWEKKLFDVPLLQETPPKYDFQWKHGPNFSLKDPGVLPGIQLGVEMHSFQALETVIPEGSLPKEIPVNRDRLPLVRPPSVNGPDYNGGFLRFTW</sequence>
<dbReference type="KEGG" id="nall:PP769_16305"/>
<accession>A0AA96GA34</accession>
<evidence type="ECO:0000313" key="1">
    <source>
        <dbReference type="EMBL" id="WNM57512.1"/>
    </source>
</evidence>
<dbReference type="Proteomes" id="UP001302719">
    <property type="component" value="Chromosome"/>
</dbReference>